<dbReference type="Pfam" id="PF00135">
    <property type="entry name" value="COesterase"/>
    <property type="match status" value="1"/>
</dbReference>
<dbReference type="GO" id="GO:0052689">
    <property type="term" value="F:carboxylic ester hydrolase activity"/>
    <property type="evidence" value="ECO:0007669"/>
    <property type="project" value="TreeGrafter"/>
</dbReference>
<evidence type="ECO:0000256" key="1">
    <source>
        <dbReference type="ARBA" id="ARBA00005964"/>
    </source>
</evidence>
<feature type="region of interest" description="Disordered" evidence="4">
    <location>
        <begin position="39"/>
        <end position="66"/>
    </location>
</feature>
<dbReference type="PROSITE" id="PS00122">
    <property type="entry name" value="CARBOXYLESTERASE_B_1"/>
    <property type="match status" value="1"/>
</dbReference>
<dbReference type="OrthoDB" id="9775851at2"/>
<comment type="similarity">
    <text evidence="1 3">Belongs to the type-B carboxylesterase/lipase family.</text>
</comment>
<dbReference type="InterPro" id="IPR002018">
    <property type="entry name" value="CarbesteraseB"/>
</dbReference>
<feature type="domain" description="Carboxylesterase type B" evidence="5">
    <location>
        <begin position="7"/>
        <end position="310"/>
    </location>
</feature>
<evidence type="ECO:0000256" key="2">
    <source>
        <dbReference type="ARBA" id="ARBA00022801"/>
    </source>
</evidence>
<dbReference type="PANTHER" id="PTHR43918:SF4">
    <property type="entry name" value="CARBOXYLIC ESTER HYDROLASE"/>
    <property type="match status" value="1"/>
</dbReference>
<dbReference type="AlphaFoldDB" id="A0A261RW90"/>
<proteinExistence type="inferred from homology"/>
<accession>A0A261RW90</accession>
<keyword evidence="2 3" id="KW-0378">Hydrolase</keyword>
<dbReference type="PANTHER" id="PTHR43918">
    <property type="entry name" value="ACETYLCHOLINESTERASE"/>
    <property type="match status" value="1"/>
</dbReference>
<dbReference type="SUPFAM" id="SSF53474">
    <property type="entry name" value="alpha/beta-Hydrolases"/>
    <property type="match status" value="1"/>
</dbReference>
<name>A0A261RW90_9BORD</name>
<evidence type="ECO:0000313" key="6">
    <source>
        <dbReference type="EMBL" id="OZI29161.1"/>
    </source>
</evidence>
<dbReference type="EC" id="3.1.1.-" evidence="3"/>
<evidence type="ECO:0000259" key="5">
    <source>
        <dbReference type="Pfam" id="PF00135"/>
    </source>
</evidence>
<dbReference type="Proteomes" id="UP000217005">
    <property type="component" value="Unassembled WGS sequence"/>
</dbReference>
<reference evidence="6 7" key="1">
    <citation type="submission" date="2017-05" db="EMBL/GenBank/DDBJ databases">
        <title>Complete and WGS of Bordetella genogroups.</title>
        <authorList>
            <person name="Spilker T."/>
            <person name="LiPuma J."/>
        </authorList>
    </citation>
    <scope>NUCLEOTIDE SEQUENCE [LARGE SCALE GENOMIC DNA]</scope>
    <source>
        <strain evidence="6 7">AU17610</strain>
    </source>
</reference>
<dbReference type="Gene3D" id="3.40.50.1820">
    <property type="entry name" value="alpha/beta hydrolase"/>
    <property type="match status" value="2"/>
</dbReference>
<comment type="caution">
    <text evidence="6">The sequence shown here is derived from an EMBL/GenBank/DDBJ whole genome shotgun (WGS) entry which is preliminary data.</text>
</comment>
<dbReference type="InterPro" id="IPR029058">
    <property type="entry name" value="AB_hydrolase_fold"/>
</dbReference>
<evidence type="ECO:0000256" key="3">
    <source>
        <dbReference type="RuleBase" id="RU361235"/>
    </source>
</evidence>
<protein>
    <recommendedName>
        <fullName evidence="3">Carboxylic ester hydrolase</fullName>
        <ecNumber evidence="3">3.1.1.-</ecNumber>
    </recommendedName>
</protein>
<evidence type="ECO:0000256" key="4">
    <source>
        <dbReference type="SAM" id="MobiDB-lite"/>
    </source>
</evidence>
<dbReference type="InterPro" id="IPR019826">
    <property type="entry name" value="Carboxylesterase_B_AS"/>
</dbReference>
<dbReference type="EMBL" id="NEVL01000005">
    <property type="protein sequence ID" value="OZI29161.1"/>
    <property type="molecule type" value="Genomic_DNA"/>
</dbReference>
<dbReference type="RefSeq" id="WP_094828400.1">
    <property type="nucleotide sequence ID" value="NZ_NEVL01000005.1"/>
</dbReference>
<gene>
    <name evidence="6" type="ORF">CEG14_21265</name>
</gene>
<sequence>MSESISARIREGDLHGVRMNGVCRFSAIPYAAPPVGPLRFAPPQPPRWQGRRDASRPGPVAPQRPSRLREAMGDFDAAQSEDCLHLNVWTPAPDAARRPVVVWLHGGAWQSGGAALPWYDGARLAARGDVVVVGVNYRLAALGWLYLPGQTANAGLLDQEAAIDWVIEHIEAFGGDPARITLMGQSAGASSICAMLTRRPRFARAILQSAALGRGFRSAAQAETLAHAVLAACGARDLDGLRAVPVEALLRAQQDAGVLAALRAEDSSRSLFGPVADGEVLARDMDAALAGAAGRADVLVSFTRDEMAAFPGIGRDAAGAALGEAVFGAPARAWAGRAAASGRQAWLARFDVGATARFGACHCIELPFVFDTLDAYPGAPMLAGLDPAAAQDLADRTQRAWLAFIRGDAPGWPPAPHLHALDAG</sequence>
<organism evidence="6 7">
    <name type="scientific">Bordetella genomosp. 1</name>
    <dbReference type="NCBI Taxonomy" id="1395607"/>
    <lineage>
        <taxon>Bacteria</taxon>
        <taxon>Pseudomonadati</taxon>
        <taxon>Pseudomonadota</taxon>
        <taxon>Betaproteobacteria</taxon>
        <taxon>Burkholderiales</taxon>
        <taxon>Alcaligenaceae</taxon>
        <taxon>Bordetella</taxon>
    </lineage>
</organism>
<evidence type="ECO:0000313" key="7">
    <source>
        <dbReference type="Proteomes" id="UP000217005"/>
    </source>
</evidence>
<dbReference type="InterPro" id="IPR050654">
    <property type="entry name" value="AChE-related_enzymes"/>
</dbReference>